<dbReference type="EMBL" id="VFMJ01000001">
    <property type="protein sequence ID" value="TQI84803.1"/>
    <property type="molecule type" value="Genomic_DNA"/>
</dbReference>
<dbReference type="InterPro" id="IPR010265">
    <property type="entry name" value="Phage_lambda_TipM"/>
</dbReference>
<dbReference type="Pfam" id="PF05939">
    <property type="entry name" value="Phage_min_tail"/>
    <property type="match status" value="1"/>
</dbReference>
<accession>A0AA46K5B2</accession>
<gene>
    <name evidence="1" type="ORF">FHU12_2324</name>
</gene>
<evidence type="ECO:0000313" key="1">
    <source>
        <dbReference type="EMBL" id="TQI84803.1"/>
    </source>
</evidence>
<dbReference type="AlphaFoldDB" id="A0AA46K5B2"/>
<reference evidence="1 2" key="2">
    <citation type="submission" date="2019-07" db="EMBL/GenBank/DDBJ databases">
        <title>Investigation of anaerobic lignin degradation for improved lignocellulosic biofuels.</title>
        <authorList>
            <person name="Deangelis K.PhD."/>
        </authorList>
    </citation>
    <scope>NUCLEOTIDE SEQUENCE [LARGE SCALE GENOMIC DNA]</scope>
    <source>
        <strain evidence="1 2">106R</strain>
    </source>
</reference>
<comment type="caution">
    <text evidence="1">The sequence shown here is derived from an EMBL/GenBank/DDBJ whole genome shotgun (WGS) entry which is preliminary data.</text>
</comment>
<evidence type="ECO:0000313" key="2">
    <source>
        <dbReference type="Proteomes" id="UP000320710"/>
    </source>
</evidence>
<reference evidence="1 2" key="1">
    <citation type="submission" date="2019-06" db="EMBL/GenBank/DDBJ databases">
        <authorList>
            <person name="Deangelis K."/>
            <person name="Huntemann M."/>
            <person name="Clum A."/>
            <person name="Pillay M."/>
            <person name="Palaniappan K."/>
            <person name="Varghese N."/>
            <person name="Mikhailova N."/>
            <person name="Stamatis D."/>
            <person name="Reddy T."/>
            <person name="Daum C."/>
            <person name="Shapiro N."/>
            <person name="Ivanova N."/>
            <person name="Kyrpides N."/>
            <person name="Woyke T."/>
        </authorList>
    </citation>
    <scope>NUCLEOTIDE SEQUENCE [LARGE SCALE GENOMIC DNA]</scope>
    <source>
        <strain evidence="1 2">106R</strain>
    </source>
</reference>
<protein>
    <submittedName>
        <fullName evidence="1">Phage-related protein</fullName>
    </submittedName>
</protein>
<name>A0AA46K5B2_SERMA</name>
<dbReference type="Proteomes" id="UP000320710">
    <property type="component" value="Unassembled WGS sequence"/>
</dbReference>
<organism evidence="1 2">
    <name type="scientific">Serratia marcescens</name>
    <dbReference type="NCBI Taxonomy" id="615"/>
    <lineage>
        <taxon>Bacteria</taxon>
        <taxon>Pseudomonadati</taxon>
        <taxon>Pseudomonadota</taxon>
        <taxon>Gammaproteobacteria</taxon>
        <taxon>Enterobacterales</taxon>
        <taxon>Yersiniaceae</taxon>
        <taxon>Serratia</taxon>
    </lineage>
</organism>
<sequence>MHGEKMATDTFTWRTQAQPTGSENMSVIAVQFGDGYKQVASSGLNATAQSWALSLTDTKSNVVTIRSFLQKHVITSFFWVNPWGEKKLYRVKADSISSTFLAAEVITLSFTFEEAFAP</sequence>
<proteinExistence type="predicted"/>